<gene>
    <name evidence="2" type="ORF">PPRIM_AZ9-3.1.T1530111</name>
</gene>
<proteinExistence type="predicted"/>
<reference evidence="2" key="1">
    <citation type="submission" date="2021-01" db="EMBL/GenBank/DDBJ databases">
        <authorList>
            <consortium name="Genoscope - CEA"/>
            <person name="William W."/>
        </authorList>
    </citation>
    <scope>NUCLEOTIDE SEQUENCE</scope>
</reference>
<organism evidence="2 3">
    <name type="scientific">Paramecium primaurelia</name>
    <dbReference type="NCBI Taxonomy" id="5886"/>
    <lineage>
        <taxon>Eukaryota</taxon>
        <taxon>Sar</taxon>
        <taxon>Alveolata</taxon>
        <taxon>Ciliophora</taxon>
        <taxon>Intramacronucleata</taxon>
        <taxon>Oligohymenophorea</taxon>
        <taxon>Peniculida</taxon>
        <taxon>Parameciidae</taxon>
        <taxon>Paramecium</taxon>
    </lineage>
</organism>
<dbReference type="AlphaFoldDB" id="A0A8S1QED4"/>
<feature type="transmembrane region" description="Helical" evidence="1">
    <location>
        <begin position="36"/>
        <end position="59"/>
    </location>
</feature>
<evidence type="ECO:0000313" key="3">
    <source>
        <dbReference type="Proteomes" id="UP000688137"/>
    </source>
</evidence>
<dbReference type="PANTHER" id="PTHR12621:SF7">
    <property type="entry name" value="CYSTEINE AND HISTIDINE-RICH DOMAIN-CONTAINING PROTEIN 1"/>
    <property type="match status" value="1"/>
</dbReference>
<evidence type="ECO:0008006" key="4">
    <source>
        <dbReference type="Google" id="ProtNLM"/>
    </source>
</evidence>
<dbReference type="PANTHER" id="PTHR12621">
    <property type="entry name" value="CYSTEINE AND HISTIDINE-RICH DOMAIN CHORD -CONTAINING PROTEIN"/>
    <property type="match status" value="1"/>
</dbReference>
<dbReference type="OMA" id="CYLIRID"/>
<dbReference type="Proteomes" id="UP000688137">
    <property type="component" value="Unassembled WGS sequence"/>
</dbReference>
<evidence type="ECO:0000256" key="1">
    <source>
        <dbReference type="SAM" id="Phobius"/>
    </source>
</evidence>
<dbReference type="GO" id="GO:0008270">
    <property type="term" value="F:zinc ion binding"/>
    <property type="evidence" value="ECO:0007669"/>
    <property type="project" value="TreeGrafter"/>
</dbReference>
<keyword evidence="1" id="KW-1133">Transmembrane helix</keyword>
<keyword evidence="1" id="KW-0472">Membrane</keyword>
<evidence type="ECO:0000313" key="2">
    <source>
        <dbReference type="EMBL" id="CAD8112995.1"/>
    </source>
</evidence>
<comment type="caution">
    <text evidence="2">The sequence shown here is derived from an EMBL/GenBank/DDBJ whole genome shotgun (WGS) entry which is preliminary data.</text>
</comment>
<sequence>MNIILNAIQKIDIFGVPIFLLTNNNNPLHQSKLGGIVTLSLGSISLIYFFYVIILWMSYSIAPNISSKQQTLGYSEFQLQDSTIQISLQDFTGDIDPFQKENNIITPLLFTYKDKTIYEKPISLFSSQEQPYLIKLNNASLILNTLEYKDEKYHEQIQYFIVLARCSEAFAINGSYCADENTINTYLSKYHGFLFLNIKLSQLNYITQEFEYFNKLYYTSFDVNMPQYSQILLKQQETIIDSGIVFNNFEHFSFLNNYEFINQVIDNSFSQKIINSMSNFTYNFDSYGCYLIRIDNISIKEEITHPKLGQILAQIGSIVQLIFLLKHLLLYYNTKLLENEILNDIITMYYPEFKEFKLDIFNQFNISIYKNNNQFKSSNLQEKYLILQARAKEKCKLNNILYEISRIQFILQQQFGDMVLIQSHQMGAKIDLNQIALVSIKESNRLCVKPVESIDLEPQSQYIDPLELLIKQS</sequence>
<keyword evidence="3" id="KW-1185">Reference proteome</keyword>
<keyword evidence="1" id="KW-0812">Transmembrane</keyword>
<protein>
    <recommendedName>
        <fullName evidence="4">Transmembrane protein</fullName>
    </recommendedName>
</protein>
<dbReference type="EMBL" id="CAJJDM010000158">
    <property type="protein sequence ID" value="CAD8112995.1"/>
    <property type="molecule type" value="Genomic_DNA"/>
</dbReference>
<accession>A0A8S1QED4</accession>
<name>A0A8S1QED4_PARPR</name>